<keyword evidence="2" id="KW-1015">Disulfide bond</keyword>
<dbReference type="GO" id="GO:0048544">
    <property type="term" value="P:recognition of pollen"/>
    <property type="evidence" value="ECO:0007669"/>
    <property type="project" value="InterPro"/>
</dbReference>
<feature type="domain" description="Bulb-type lectin" evidence="4">
    <location>
        <begin position="37"/>
        <end position="153"/>
    </location>
</feature>
<dbReference type="InterPro" id="IPR036426">
    <property type="entry name" value="Bulb-type_lectin_dom_sf"/>
</dbReference>
<organism evidence="5 6">
    <name type="scientific">Carpinus fangiana</name>
    <dbReference type="NCBI Taxonomy" id="176857"/>
    <lineage>
        <taxon>Eukaryota</taxon>
        <taxon>Viridiplantae</taxon>
        <taxon>Streptophyta</taxon>
        <taxon>Embryophyta</taxon>
        <taxon>Tracheophyta</taxon>
        <taxon>Spermatophyta</taxon>
        <taxon>Magnoliopsida</taxon>
        <taxon>eudicotyledons</taxon>
        <taxon>Gunneridae</taxon>
        <taxon>Pentapetalae</taxon>
        <taxon>rosids</taxon>
        <taxon>fabids</taxon>
        <taxon>Fagales</taxon>
        <taxon>Betulaceae</taxon>
        <taxon>Carpinus</taxon>
    </lineage>
</organism>
<evidence type="ECO:0000313" key="6">
    <source>
        <dbReference type="Proteomes" id="UP000327013"/>
    </source>
</evidence>
<dbReference type="EMBL" id="CM017321">
    <property type="protein sequence ID" value="KAE7998280.1"/>
    <property type="molecule type" value="Genomic_DNA"/>
</dbReference>
<evidence type="ECO:0000259" key="4">
    <source>
        <dbReference type="PROSITE" id="PS50927"/>
    </source>
</evidence>
<dbReference type="FunFam" id="2.90.10.10:FF:000026">
    <property type="entry name" value="Serine/threonine-protein kinase"/>
    <property type="match status" value="1"/>
</dbReference>
<dbReference type="Pfam" id="PF01453">
    <property type="entry name" value="B_lectin"/>
    <property type="match status" value="1"/>
</dbReference>
<dbReference type="AlphaFoldDB" id="A0A5N6QJI4"/>
<proteinExistence type="predicted"/>
<evidence type="ECO:0000256" key="3">
    <source>
        <dbReference type="ARBA" id="ARBA00023180"/>
    </source>
</evidence>
<keyword evidence="1" id="KW-0732">Signal</keyword>
<reference evidence="5 6" key="1">
    <citation type="submission" date="2019-06" db="EMBL/GenBank/DDBJ databases">
        <title>A chromosomal-level reference genome of Carpinus fangiana (Coryloideae, Betulaceae).</title>
        <authorList>
            <person name="Yang X."/>
            <person name="Wang Z."/>
            <person name="Zhang L."/>
            <person name="Hao G."/>
            <person name="Liu J."/>
            <person name="Yang Y."/>
        </authorList>
    </citation>
    <scope>NUCLEOTIDE SEQUENCE [LARGE SCALE GENOMIC DNA]</scope>
    <source>
        <strain evidence="5">Cfa_2016G</strain>
        <tissue evidence="5">Leaf</tissue>
    </source>
</reference>
<accession>A0A5N6QJI4</accession>
<dbReference type="PANTHER" id="PTHR47976:SF7">
    <property type="entry name" value="RECEPTOR-LIKE SERINE_THREONINE-PROTEIN KINASE"/>
    <property type="match status" value="1"/>
</dbReference>
<protein>
    <recommendedName>
        <fullName evidence="4">Bulb-type lectin domain-containing protein</fullName>
    </recommendedName>
</protein>
<evidence type="ECO:0000313" key="5">
    <source>
        <dbReference type="EMBL" id="KAE7998280.1"/>
    </source>
</evidence>
<sequence length="446" mass="48778">MKREATERSHYLVMDSITLFFLFSAFFTASAQQIQSNVSRGSSLTPTTNSTWLSRSGLYAFGFYKEGNGYAVGIFMAGIPEKTVVWTANRDDPPVSRNATLLFASDGRLVLQMGQEQVAVVAESSGSASASMLNSGNFVIYNSDQGIIWQSFGHPTDTLLPSQRLVAGQGLFSSISDTQHSTGIFLLTMQGDGNLVQYPADDISVATAYFATSAGGLGDNVTLNFDADGHLYLLNATGFNIITNLTNGGYPTEDTIYLMRLDADGIFRIYSHHLKQKGNWSIEWQSSNDACRPKGLCGLNGFCVLNDQKAGCACLPGFDMVQQGNWTAGCERNFDVNSCKSNNGDIKYNMQEVSNTTWEDVSYSVLTRPDKDSCAQACLADCNCEAVLFKGRTCRKQRLPLRYGRRQISDTDTALIKVTHTNDTIKAGKLPRTRDSESQRHGGYGS</sequence>
<evidence type="ECO:0000256" key="2">
    <source>
        <dbReference type="ARBA" id="ARBA00023157"/>
    </source>
</evidence>
<dbReference type="InterPro" id="IPR051343">
    <property type="entry name" value="G-type_lectin_kinases/EP1-like"/>
</dbReference>
<dbReference type="OrthoDB" id="758220at2759"/>
<dbReference type="PROSITE" id="PS50927">
    <property type="entry name" value="BULB_LECTIN"/>
    <property type="match status" value="1"/>
</dbReference>
<gene>
    <name evidence="5" type="ORF">FH972_002839</name>
</gene>
<keyword evidence="3" id="KW-0325">Glycoprotein</keyword>
<dbReference type="InterPro" id="IPR001480">
    <property type="entry name" value="Bulb-type_lectin_dom"/>
</dbReference>
<dbReference type="Pfam" id="PF00954">
    <property type="entry name" value="S_locus_glycop"/>
    <property type="match status" value="1"/>
</dbReference>
<dbReference type="SMART" id="SM00108">
    <property type="entry name" value="B_lectin"/>
    <property type="match status" value="2"/>
</dbReference>
<dbReference type="PANTHER" id="PTHR47976">
    <property type="entry name" value="G-TYPE LECTIN S-RECEPTOR-LIKE SERINE/THREONINE-PROTEIN KINASE SD2-5"/>
    <property type="match status" value="1"/>
</dbReference>
<dbReference type="SUPFAM" id="SSF51110">
    <property type="entry name" value="alpha-D-mannose-specific plant lectins"/>
    <property type="match status" value="2"/>
</dbReference>
<evidence type="ECO:0000256" key="1">
    <source>
        <dbReference type="ARBA" id="ARBA00022729"/>
    </source>
</evidence>
<dbReference type="InterPro" id="IPR000858">
    <property type="entry name" value="S_locus_glycoprot_dom"/>
</dbReference>
<dbReference type="Gene3D" id="2.90.10.10">
    <property type="entry name" value="Bulb-type lectin domain"/>
    <property type="match status" value="2"/>
</dbReference>
<name>A0A5N6QJI4_9ROSI</name>
<dbReference type="Proteomes" id="UP000327013">
    <property type="component" value="Chromosome 1"/>
</dbReference>
<keyword evidence="6" id="KW-1185">Reference proteome</keyword>